<evidence type="ECO:0000313" key="5">
    <source>
        <dbReference type="Proteomes" id="UP000509327"/>
    </source>
</evidence>
<evidence type="ECO:0000313" key="3">
    <source>
        <dbReference type="EMBL" id="QKS59021.1"/>
    </source>
</evidence>
<dbReference type="Pfam" id="PF00550">
    <property type="entry name" value="PP-binding"/>
    <property type="match status" value="1"/>
</dbReference>
<feature type="domain" description="Carrier" evidence="1">
    <location>
        <begin position="1"/>
        <end position="74"/>
    </location>
</feature>
<proteinExistence type="predicted"/>
<dbReference type="InterPro" id="IPR009081">
    <property type="entry name" value="PP-bd_ACP"/>
</dbReference>
<dbReference type="InterPro" id="IPR036736">
    <property type="entry name" value="ACP-like_sf"/>
</dbReference>
<dbReference type="EMBL" id="CP054614">
    <property type="protein sequence ID" value="QKS59021.1"/>
    <property type="molecule type" value="Genomic_DNA"/>
</dbReference>
<keyword evidence="5" id="KW-1185">Reference proteome</keyword>
<accession>A0A2V4WKB0</accession>
<dbReference type="Gene3D" id="1.10.1200.10">
    <property type="entry name" value="ACP-like"/>
    <property type="match status" value="1"/>
</dbReference>
<name>A0A2V4WKB0_PAEBA</name>
<evidence type="ECO:0000313" key="4">
    <source>
        <dbReference type="Proteomes" id="UP000247790"/>
    </source>
</evidence>
<dbReference type="Proteomes" id="UP000509327">
    <property type="component" value="Chromosome"/>
</dbReference>
<reference evidence="3 5" key="2">
    <citation type="submission" date="2020-06" db="EMBL/GenBank/DDBJ databases">
        <title>Complete genome of Paenibacillus barcinonensis KACC11450.</title>
        <authorList>
            <person name="Kim M."/>
            <person name="Park Y.-J."/>
            <person name="Shin J.-H."/>
        </authorList>
    </citation>
    <scope>NUCLEOTIDE SEQUENCE [LARGE SCALE GENOMIC DNA]</scope>
    <source>
        <strain evidence="3 5">KACC11450</strain>
    </source>
</reference>
<dbReference type="AlphaFoldDB" id="A0A2V4WKB0"/>
<dbReference type="EMBL" id="QJSW01000011">
    <property type="protein sequence ID" value="PYE47896.1"/>
    <property type="molecule type" value="Genomic_DNA"/>
</dbReference>
<gene>
    <name evidence="2" type="ORF">DFQ00_111195</name>
    <name evidence="3" type="ORF">HUB98_24300</name>
</gene>
<dbReference type="PROSITE" id="PS50075">
    <property type="entry name" value="CARRIER"/>
    <property type="match status" value="1"/>
</dbReference>
<organism evidence="2 4">
    <name type="scientific">Paenibacillus barcinonensis</name>
    <dbReference type="NCBI Taxonomy" id="198119"/>
    <lineage>
        <taxon>Bacteria</taxon>
        <taxon>Bacillati</taxon>
        <taxon>Bacillota</taxon>
        <taxon>Bacilli</taxon>
        <taxon>Bacillales</taxon>
        <taxon>Paenibacillaceae</taxon>
        <taxon>Paenibacillus</taxon>
    </lineage>
</organism>
<evidence type="ECO:0000259" key="1">
    <source>
        <dbReference type="PROSITE" id="PS50075"/>
    </source>
</evidence>
<protein>
    <submittedName>
        <fullName evidence="2">Acyl carrier protein</fullName>
    </submittedName>
</protein>
<dbReference type="SUPFAM" id="SSF47336">
    <property type="entry name" value="ACP-like"/>
    <property type="match status" value="1"/>
</dbReference>
<dbReference type="Proteomes" id="UP000247790">
    <property type="component" value="Unassembled WGS sequence"/>
</dbReference>
<dbReference type="RefSeq" id="WP_110897802.1">
    <property type="nucleotide sequence ID" value="NZ_CP054614.1"/>
</dbReference>
<dbReference type="OrthoDB" id="2054545at2"/>
<reference evidence="2 4" key="1">
    <citation type="submission" date="2018-06" db="EMBL/GenBank/DDBJ databases">
        <title>Genomic Encyclopedia of Type Strains, Phase III (KMG-III): the genomes of soil and plant-associated and newly described type strains.</title>
        <authorList>
            <person name="Whitman W."/>
        </authorList>
    </citation>
    <scope>NUCLEOTIDE SEQUENCE [LARGE SCALE GENOMIC DNA]</scope>
    <source>
        <strain evidence="2 4">CECT 7022</strain>
    </source>
</reference>
<sequence>MLDDEVLEAINRAKRIPVPVVPESHFFMDLGLDSLGFVAFLLQLEQRYTITFNIIEIEQCVLVERLIELIHLKVKECS</sequence>
<evidence type="ECO:0000313" key="2">
    <source>
        <dbReference type="EMBL" id="PYE47896.1"/>
    </source>
</evidence>